<organism evidence="8 9">
    <name type="scientific">Tritrichomonas foetus</name>
    <dbReference type="NCBI Taxonomy" id="1144522"/>
    <lineage>
        <taxon>Eukaryota</taxon>
        <taxon>Metamonada</taxon>
        <taxon>Parabasalia</taxon>
        <taxon>Tritrichomonadida</taxon>
        <taxon>Tritrichomonadidae</taxon>
        <taxon>Tritrichomonas</taxon>
    </lineage>
</organism>
<feature type="domain" description="HECT" evidence="7">
    <location>
        <begin position="99"/>
        <end position="430"/>
    </location>
</feature>
<dbReference type="SMART" id="SM00119">
    <property type="entry name" value="HECTc"/>
    <property type="match status" value="1"/>
</dbReference>
<comment type="caution">
    <text evidence="8">The sequence shown here is derived from an EMBL/GenBank/DDBJ whole genome shotgun (WGS) entry which is preliminary data.</text>
</comment>
<dbReference type="GeneID" id="94847393"/>
<protein>
    <recommendedName>
        <fullName evidence="2">HECT-type E3 ubiquitin transferase</fullName>
        <ecNumber evidence="2">2.3.2.26</ecNumber>
    </recommendedName>
</protein>
<keyword evidence="6" id="KW-0472">Membrane</keyword>
<evidence type="ECO:0000256" key="5">
    <source>
        <dbReference type="PROSITE-ProRule" id="PRU00104"/>
    </source>
</evidence>
<reference evidence="8" key="1">
    <citation type="submission" date="2016-10" db="EMBL/GenBank/DDBJ databases">
        <authorList>
            <person name="Benchimol M."/>
            <person name="Almeida L.G."/>
            <person name="Vasconcelos A.T."/>
            <person name="Perreira-Neves A."/>
            <person name="Rosa I.A."/>
            <person name="Tasca T."/>
            <person name="Bogo M.R."/>
            <person name="de Souza W."/>
        </authorList>
    </citation>
    <scope>NUCLEOTIDE SEQUENCE [LARGE SCALE GENOMIC DNA]</scope>
    <source>
        <strain evidence="8">K</strain>
    </source>
</reference>
<keyword evidence="4 5" id="KW-0833">Ubl conjugation pathway</keyword>
<feature type="active site" description="Glycyl thioester intermediate" evidence="5">
    <location>
        <position position="398"/>
    </location>
</feature>
<evidence type="ECO:0000259" key="7">
    <source>
        <dbReference type="PROSITE" id="PS50237"/>
    </source>
</evidence>
<dbReference type="RefSeq" id="XP_068347424.1">
    <property type="nucleotide sequence ID" value="XM_068512689.1"/>
</dbReference>
<dbReference type="Proteomes" id="UP000179807">
    <property type="component" value="Unassembled WGS sequence"/>
</dbReference>
<evidence type="ECO:0000256" key="2">
    <source>
        <dbReference type="ARBA" id="ARBA00012485"/>
    </source>
</evidence>
<dbReference type="VEuPathDB" id="TrichDB:TRFO_39511"/>
<evidence type="ECO:0000256" key="6">
    <source>
        <dbReference type="SAM" id="Phobius"/>
    </source>
</evidence>
<dbReference type="PROSITE" id="PS50237">
    <property type="entry name" value="HECT"/>
    <property type="match status" value="1"/>
</dbReference>
<comment type="catalytic activity">
    <reaction evidence="1">
        <text>S-ubiquitinyl-[E2 ubiquitin-conjugating enzyme]-L-cysteine + [acceptor protein]-L-lysine = [E2 ubiquitin-conjugating enzyme]-L-cysteine + N(6)-ubiquitinyl-[acceptor protein]-L-lysine.</text>
        <dbReference type="EC" id="2.3.2.26"/>
    </reaction>
</comment>
<dbReference type="AlphaFoldDB" id="A0A1J4J7T0"/>
<dbReference type="GO" id="GO:0000209">
    <property type="term" value="P:protein polyubiquitination"/>
    <property type="evidence" value="ECO:0007669"/>
    <property type="project" value="InterPro"/>
</dbReference>
<gene>
    <name evidence="8" type="ORF">TRFO_39511</name>
</gene>
<evidence type="ECO:0000313" key="8">
    <source>
        <dbReference type="EMBL" id="OHS94287.1"/>
    </source>
</evidence>
<evidence type="ECO:0000256" key="3">
    <source>
        <dbReference type="ARBA" id="ARBA00022679"/>
    </source>
</evidence>
<sequence>MHSIASIVELLSEANVLCDKPIPQEYFINEEFNRCILPEFEFKLYMKNMFSYLKTPSILSFGFKGLMLKHYSRTMNKKAITIRRSNIVEDAIEHVLKLPKEELQKHMTIQFDGENAQDSGGVSREFFLLFVNEFFSEEYKLFNEIESGLFWFISQKHSQQKNGNLKERLINFKYVGILVGLALSNSIILPIRFPLFLYKKLYNMQLSFKDYENFDPEAADGLRKLKNIKTEEEMDMACLYFTAISSDKSHEIPIVPGGLDKQVTLENVDEYIEKKIHFHMSEEIKDEFNMFQEGFLMSEPQILKTFKFFDMDTLISGTQVLDWPALKSKASYVNGLNENSPSVVMFWKIFFEMDDKKKALMLQFITGCARAPPGGLEAVSLVISRSSDVDKLPTAHTCSSTLVLPDYRNEVTMKRALDICTGNAEGFGLI</sequence>
<dbReference type="InterPro" id="IPR035983">
    <property type="entry name" value="Hect_E3_ubiquitin_ligase"/>
</dbReference>
<dbReference type="OrthoDB" id="8068875at2759"/>
<dbReference type="GO" id="GO:0061630">
    <property type="term" value="F:ubiquitin protein ligase activity"/>
    <property type="evidence" value="ECO:0007669"/>
    <property type="project" value="UniProtKB-EC"/>
</dbReference>
<dbReference type="Gene3D" id="3.30.2410.10">
    <property type="entry name" value="Hect, E3 ligase catalytic domain"/>
    <property type="match status" value="1"/>
</dbReference>
<dbReference type="SUPFAM" id="SSF56204">
    <property type="entry name" value="Hect, E3 ligase catalytic domain"/>
    <property type="match status" value="1"/>
</dbReference>
<dbReference type="FunFam" id="3.30.2410.10:FF:000003">
    <property type="entry name" value="probable E3 ubiquitin-protein ligase HERC4 isoform X1"/>
    <property type="match status" value="1"/>
</dbReference>
<keyword evidence="9" id="KW-1185">Reference proteome</keyword>
<dbReference type="Gene3D" id="3.30.2160.10">
    <property type="entry name" value="Hect, E3 ligase catalytic domain"/>
    <property type="match status" value="1"/>
</dbReference>
<keyword evidence="6" id="KW-1133">Transmembrane helix</keyword>
<dbReference type="Pfam" id="PF00632">
    <property type="entry name" value="HECT"/>
    <property type="match status" value="1"/>
</dbReference>
<dbReference type="InterPro" id="IPR044611">
    <property type="entry name" value="E3A/B/C-like"/>
</dbReference>
<proteinExistence type="predicted"/>
<dbReference type="InterPro" id="IPR000569">
    <property type="entry name" value="HECT_dom"/>
</dbReference>
<accession>A0A1J4J7T0</accession>
<keyword evidence="3" id="KW-0808">Transferase</keyword>
<dbReference type="EMBL" id="MLAK01001330">
    <property type="protein sequence ID" value="OHS94287.1"/>
    <property type="molecule type" value="Genomic_DNA"/>
</dbReference>
<name>A0A1J4J7T0_9EUKA</name>
<evidence type="ECO:0000256" key="1">
    <source>
        <dbReference type="ARBA" id="ARBA00000885"/>
    </source>
</evidence>
<dbReference type="EC" id="2.3.2.26" evidence="2"/>
<evidence type="ECO:0000313" key="9">
    <source>
        <dbReference type="Proteomes" id="UP000179807"/>
    </source>
</evidence>
<feature type="transmembrane region" description="Helical" evidence="6">
    <location>
        <begin position="174"/>
        <end position="198"/>
    </location>
</feature>
<keyword evidence="6" id="KW-0812">Transmembrane</keyword>
<dbReference type="PANTHER" id="PTHR45700">
    <property type="entry name" value="UBIQUITIN-PROTEIN LIGASE E3C"/>
    <property type="match status" value="1"/>
</dbReference>
<evidence type="ECO:0000256" key="4">
    <source>
        <dbReference type="ARBA" id="ARBA00022786"/>
    </source>
</evidence>
<dbReference type="Gene3D" id="3.90.1750.10">
    <property type="entry name" value="Hect, E3 ligase catalytic domains"/>
    <property type="match status" value="1"/>
</dbReference>
<dbReference type="PANTHER" id="PTHR45700:SF8">
    <property type="entry name" value="HECT-TYPE E3 UBIQUITIN TRANSFERASE"/>
    <property type="match status" value="1"/>
</dbReference>